<gene>
    <name evidence="2" type="ORF">QPK24_05795</name>
</gene>
<dbReference type="RefSeq" id="WP_285746951.1">
    <property type="nucleotide sequence ID" value="NZ_CP127162.1"/>
</dbReference>
<reference evidence="2 3" key="1">
    <citation type="submission" date="2023-06" db="EMBL/GenBank/DDBJ databases">
        <title>Paenibacillus polygonum sp. nov., an endophytic bacterium, isolated from Polygonum lapathifolium L. in Nanji Wetland National Nature Reserve, South of Poyang Lake, Jiangxi Province, China.</title>
        <authorList>
            <person name="Yu Z."/>
        </authorList>
    </citation>
    <scope>NUCLEOTIDE SEQUENCE [LARGE SCALE GENOMIC DNA]</scope>
    <source>
        <strain evidence="2 3">C31</strain>
    </source>
</reference>
<dbReference type="Proteomes" id="UP001236415">
    <property type="component" value="Chromosome"/>
</dbReference>
<evidence type="ECO:0008006" key="4">
    <source>
        <dbReference type="Google" id="ProtNLM"/>
    </source>
</evidence>
<accession>A0ABY8X7P2</accession>
<keyword evidence="1" id="KW-1133">Transmembrane helix</keyword>
<name>A0ABY8X7P2_9BACL</name>
<sequence length="191" mass="21819">MQPNRRIGAHFIFVSLLIGALLIWFLFNMNSKDNSLTAVPPLVVEEPSYTDTYSVSTNSMRYETVQILEQYADLIIIGTPTENFEARKHVITKYNDGAMQDFYTLTEMKINKIIKKPDDFSKNQETIIIIEPVGVTGTTKFTSNGYVEIQKGDQSVLFLMKNTFGDYGIINKNLGKFSLHYKENQVKRIAE</sequence>
<feature type="transmembrane region" description="Helical" evidence="1">
    <location>
        <begin position="7"/>
        <end position="27"/>
    </location>
</feature>
<organism evidence="2 3">
    <name type="scientific">Paenibacillus polygoni</name>
    <dbReference type="NCBI Taxonomy" id="3050112"/>
    <lineage>
        <taxon>Bacteria</taxon>
        <taxon>Bacillati</taxon>
        <taxon>Bacillota</taxon>
        <taxon>Bacilli</taxon>
        <taxon>Bacillales</taxon>
        <taxon>Paenibacillaceae</taxon>
        <taxon>Paenibacillus</taxon>
    </lineage>
</organism>
<keyword evidence="3" id="KW-1185">Reference proteome</keyword>
<evidence type="ECO:0000256" key="1">
    <source>
        <dbReference type="SAM" id="Phobius"/>
    </source>
</evidence>
<keyword evidence="1" id="KW-0472">Membrane</keyword>
<dbReference type="EMBL" id="CP127162">
    <property type="protein sequence ID" value="WIV20213.1"/>
    <property type="molecule type" value="Genomic_DNA"/>
</dbReference>
<evidence type="ECO:0000313" key="3">
    <source>
        <dbReference type="Proteomes" id="UP001236415"/>
    </source>
</evidence>
<protein>
    <recommendedName>
        <fullName evidence="4">LPS export ABC transporter periplasmic protein LptC</fullName>
    </recommendedName>
</protein>
<proteinExistence type="predicted"/>
<evidence type="ECO:0000313" key="2">
    <source>
        <dbReference type="EMBL" id="WIV20213.1"/>
    </source>
</evidence>
<keyword evidence="1" id="KW-0812">Transmembrane</keyword>